<reference evidence="1" key="1">
    <citation type="submission" date="2014-11" db="EMBL/GenBank/DDBJ databases">
        <authorList>
            <person name="Amaro Gonzalez C."/>
        </authorList>
    </citation>
    <scope>NUCLEOTIDE SEQUENCE</scope>
</reference>
<sequence length="22" mass="2480">MLRNFGKDGACVKVADKELHFT</sequence>
<organism evidence="1">
    <name type="scientific">Anguilla anguilla</name>
    <name type="common">European freshwater eel</name>
    <name type="synonym">Muraena anguilla</name>
    <dbReference type="NCBI Taxonomy" id="7936"/>
    <lineage>
        <taxon>Eukaryota</taxon>
        <taxon>Metazoa</taxon>
        <taxon>Chordata</taxon>
        <taxon>Craniata</taxon>
        <taxon>Vertebrata</taxon>
        <taxon>Euteleostomi</taxon>
        <taxon>Actinopterygii</taxon>
        <taxon>Neopterygii</taxon>
        <taxon>Teleostei</taxon>
        <taxon>Anguilliformes</taxon>
        <taxon>Anguillidae</taxon>
        <taxon>Anguilla</taxon>
    </lineage>
</organism>
<name>A0A0E9VDV7_ANGAN</name>
<accession>A0A0E9VDV7</accession>
<protein>
    <submittedName>
        <fullName evidence="1">Uncharacterized protein</fullName>
    </submittedName>
</protein>
<dbReference type="AlphaFoldDB" id="A0A0E9VDV7"/>
<proteinExistence type="predicted"/>
<dbReference type="EMBL" id="GBXM01032355">
    <property type="protein sequence ID" value="JAH76222.1"/>
    <property type="molecule type" value="Transcribed_RNA"/>
</dbReference>
<reference evidence="1" key="2">
    <citation type="journal article" date="2015" name="Fish Shellfish Immunol.">
        <title>Early steps in the European eel (Anguilla anguilla)-Vibrio vulnificus interaction in the gills: Role of the RtxA13 toxin.</title>
        <authorList>
            <person name="Callol A."/>
            <person name="Pajuelo D."/>
            <person name="Ebbesson L."/>
            <person name="Teles M."/>
            <person name="MacKenzie S."/>
            <person name="Amaro C."/>
        </authorList>
    </citation>
    <scope>NUCLEOTIDE SEQUENCE</scope>
</reference>
<evidence type="ECO:0000313" key="1">
    <source>
        <dbReference type="EMBL" id="JAH76222.1"/>
    </source>
</evidence>